<evidence type="ECO:0000313" key="3">
    <source>
        <dbReference type="Proteomes" id="UP000565441"/>
    </source>
</evidence>
<gene>
    <name evidence="2" type="ORF">D9615_004395</name>
</gene>
<dbReference type="EMBL" id="JAACJP010000009">
    <property type="protein sequence ID" value="KAF5382032.1"/>
    <property type="molecule type" value="Genomic_DNA"/>
</dbReference>
<reference evidence="2 3" key="1">
    <citation type="journal article" date="2020" name="ISME J.">
        <title>Uncovering the hidden diversity of litter-decomposition mechanisms in mushroom-forming fungi.</title>
        <authorList>
            <person name="Floudas D."/>
            <person name="Bentzer J."/>
            <person name="Ahren D."/>
            <person name="Johansson T."/>
            <person name="Persson P."/>
            <person name="Tunlid A."/>
        </authorList>
    </citation>
    <scope>NUCLEOTIDE SEQUENCE [LARGE SCALE GENOMIC DNA]</scope>
    <source>
        <strain evidence="2 3">CBS 661.87</strain>
    </source>
</reference>
<dbReference type="OrthoDB" id="3003800at2759"/>
<feature type="region of interest" description="Disordered" evidence="1">
    <location>
        <begin position="78"/>
        <end position="115"/>
    </location>
</feature>
<feature type="compositionally biased region" description="Basic and acidic residues" evidence="1">
    <location>
        <begin position="21"/>
        <end position="35"/>
    </location>
</feature>
<dbReference type="AlphaFoldDB" id="A0A8H5HEU7"/>
<proteinExistence type="predicted"/>
<keyword evidence="3" id="KW-1185">Reference proteome</keyword>
<dbReference type="Proteomes" id="UP000565441">
    <property type="component" value="Unassembled WGS sequence"/>
</dbReference>
<organism evidence="2 3">
    <name type="scientific">Tricholomella constricta</name>
    <dbReference type="NCBI Taxonomy" id="117010"/>
    <lineage>
        <taxon>Eukaryota</taxon>
        <taxon>Fungi</taxon>
        <taxon>Dikarya</taxon>
        <taxon>Basidiomycota</taxon>
        <taxon>Agaricomycotina</taxon>
        <taxon>Agaricomycetes</taxon>
        <taxon>Agaricomycetidae</taxon>
        <taxon>Agaricales</taxon>
        <taxon>Tricholomatineae</taxon>
        <taxon>Lyophyllaceae</taxon>
        <taxon>Tricholomella</taxon>
    </lineage>
</organism>
<accession>A0A8H5HEU7</accession>
<protein>
    <submittedName>
        <fullName evidence="2">Uncharacterized protein</fullName>
    </submittedName>
</protein>
<evidence type="ECO:0000313" key="2">
    <source>
        <dbReference type="EMBL" id="KAF5382032.1"/>
    </source>
</evidence>
<feature type="compositionally biased region" description="Polar residues" evidence="1">
    <location>
        <begin position="78"/>
        <end position="94"/>
    </location>
</feature>
<name>A0A8H5HEU7_9AGAR</name>
<sequence>MPDQPNTPNAPRASPLCSRRRPYERSKISKLKKSELIALVKKQPDHWPRKGKSKGINGTKTKREDVLEALLNPEYGFTSENTFEAPTSAASSPLTPADSESEANRNRSTPAAGPSAFETVLAFPRPEDPSQMATAHQVAATKDLTIYIEDRRFPDAASQTMEVIDVSVADRVGCGPGAWRVSGKEVIAKLQCSHGAIGVARDFARRPVRLGIPEHNDPKSRFTRYFATAAVSDLPNVSPSPEYLTVPSGMTPSITICVNWATDLLSPSLEDSDTIHVGQGNKFMTAMSHPTHARGSSQVLGASGGRTARRKAQVSGEVDVAWLKERVRERPGFEDFRKAKGRVLQNPEIVDNWKFAVQVKNTFYNTPSGVSDHILTKKSILTALGVRETWFSQAEHGFELAQLYGKDGDCCADEVVAKLAERQAHPLGQQKLLEFLNSWAAREHAQE</sequence>
<comment type="caution">
    <text evidence="2">The sequence shown here is derived from an EMBL/GenBank/DDBJ whole genome shotgun (WGS) entry which is preliminary data.</text>
</comment>
<evidence type="ECO:0000256" key="1">
    <source>
        <dbReference type="SAM" id="MobiDB-lite"/>
    </source>
</evidence>
<feature type="region of interest" description="Disordered" evidence="1">
    <location>
        <begin position="1"/>
        <end position="62"/>
    </location>
</feature>